<evidence type="ECO:0000259" key="1">
    <source>
        <dbReference type="SMART" id="SM00225"/>
    </source>
</evidence>
<dbReference type="PANTHER" id="PTHR11145">
    <property type="entry name" value="BTB/POZ DOMAIN-CONTAINING ADAPTER FOR CUL3-MEDIATED RHOA DEGRADATION PROTEIN FAMILY MEMBER"/>
    <property type="match status" value="1"/>
</dbReference>
<accession>A0AA36GKT5</accession>
<proteinExistence type="predicted"/>
<dbReference type="Proteomes" id="UP001176961">
    <property type="component" value="Unassembled WGS sequence"/>
</dbReference>
<dbReference type="EMBL" id="CATQJL010000112">
    <property type="protein sequence ID" value="CAJ0593910.1"/>
    <property type="molecule type" value="Genomic_DNA"/>
</dbReference>
<keyword evidence="3" id="KW-1185">Reference proteome</keyword>
<dbReference type="InterPro" id="IPR045068">
    <property type="entry name" value="BACURD1-3"/>
</dbReference>
<organism evidence="2 3">
    <name type="scientific">Cylicocyclus nassatus</name>
    <name type="common">Nematode worm</name>
    <dbReference type="NCBI Taxonomy" id="53992"/>
    <lineage>
        <taxon>Eukaryota</taxon>
        <taxon>Metazoa</taxon>
        <taxon>Ecdysozoa</taxon>
        <taxon>Nematoda</taxon>
        <taxon>Chromadorea</taxon>
        <taxon>Rhabditida</taxon>
        <taxon>Rhabditina</taxon>
        <taxon>Rhabditomorpha</taxon>
        <taxon>Strongyloidea</taxon>
        <taxon>Strongylidae</taxon>
        <taxon>Cylicocyclus</taxon>
    </lineage>
</organism>
<dbReference type="CDD" id="cd18316">
    <property type="entry name" value="BTB_POZ_KCTD-like"/>
    <property type="match status" value="1"/>
</dbReference>
<dbReference type="InterPro" id="IPR011333">
    <property type="entry name" value="SKP1/BTB/POZ_sf"/>
</dbReference>
<dbReference type="SMART" id="SM00225">
    <property type="entry name" value="BTB"/>
    <property type="match status" value="1"/>
</dbReference>
<comment type="caution">
    <text evidence="2">The sequence shown here is derived from an EMBL/GenBank/DDBJ whole genome shotgun (WGS) entry which is preliminary data.</text>
</comment>
<reference evidence="2" key="1">
    <citation type="submission" date="2023-07" db="EMBL/GenBank/DDBJ databases">
        <authorList>
            <consortium name="CYATHOMIX"/>
        </authorList>
    </citation>
    <scope>NUCLEOTIDE SEQUENCE</scope>
    <source>
        <strain evidence="2">N/A</strain>
    </source>
</reference>
<dbReference type="Gene3D" id="3.30.710.10">
    <property type="entry name" value="Potassium Channel Kv1.1, Chain A"/>
    <property type="match status" value="1"/>
</dbReference>
<evidence type="ECO:0000313" key="2">
    <source>
        <dbReference type="EMBL" id="CAJ0593910.1"/>
    </source>
</evidence>
<sequence>MVYRVVLNVGGKRFYTTTYALRNSPGPNDWSIFNGMRFPPGKEKFIDRDPKLFEYILDYLRDGKVHIPKNGRLIARLEQEAQYYGLHHLAEKLHDELQPFDDVLTITANAEWDLDDYVYRGGARLSDSE</sequence>
<gene>
    <name evidence="2" type="ORF">CYNAS_LOCUS5893</name>
</gene>
<dbReference type="InterPro" id="IPR003131">
    <property type="entry name" value="T1-type_BTB"/>
</dbReference>
<evidence type="ECO:0000313" key="3">
    <source>
        <dbReference type="Proteomes" id="UP001176961"/>
    </source>
</evidence>
<dbReference type="SUPFAM" id="SSF54695">
    <property type="entry name" value="POZ domain"/>
    <property type="match status" value="1"/>
</dbReference>
<dbReference type="InterPro" id="IPR000210">
    <property type="entry name" value="BTB/POZ_dom"/>
</dbReference>
<dbReference type="AlphaFoldDB" id="A0AA36GKT5"/>
<protein>
    <recommendedName>
        <fullName evidence="1">BTB domain-containing protein</fullName>
    </recommendedName>
</protein>
<dbReference type="PANTHER" id="PTHR11145:SF12">
    <property type="entry name" value="BTB DOMAIN-CONTAINING PROTEIN"/>
    <property type="match status" value="1"/>
</dbReference>
<name>A0AA36GKT5_CYLNA</name>
<dbReference type="Pfam" id="PF02214">
    <property type="entry name" value="BTB_2"/>
    <property type="match status" value="1"/>
</dbReference>
<dbReference type="GO" id="GO:0051260">
    <property type="term" value="P:protein homooligomerization"/>
    <property type="evidence" value="ECO:0007669"/>
    <property type="project" value="InterPro"/>
</dbReference>
<feature type="domain" description="BTB" evidence="1">
    <location>
        <begin position="3"/>
        <end position="101"/>
    </location>
</feature>